<evidence type="ECO:0000256" key="4">
    <source>
        <dbReference type="ARBA" id="ARBA00016797"/>
    </source>
</evidence>
<reference evidence="9 10" key="1">
    <citation type="submission" date="2016-11" db="EMBL/GenBank/DDBJ databases">
        <title>Actinomyces gypaetusis sp. nov. isolated from the vulture Gypaetus barbatus in Qinghai Tibet Plateau China.</title>
        <authorList>
            <person name="Meng X."/>
        </authorList>
    </citation>
    <scope>NUCLEOTIDE SEQUENCE [LARGE SCALE GENOMIC DNA]</scope>
    <source>
        <strain evidence="9 10">VUL4_2</strain>
    </source>
</reference>
<evidence type="ECO:0000256" key="7">
    <source>
        <dbReference type="ARBA" id="ARBA00025649"/>
    </source>
</evidence>
<dbReference type="PANTHER" id="PTHR21294">
    <property type="entry name" value="ELECTRON TRANSFER FLAVOPROTEIN BETA-SUBUNIT"/>
    <property type="match status" value="1"/>
</dbReference>
<evidence type="ECO:0000256" key="2">
    <source>
        <dbReference type="ARBA" id="ARBA00007557"/>
    </source>
</evidence>
<evidence type="ECO:0000256" key="3">
    <source>
        <dbReference type="ARBA" id="ARBA00011355"/>
    </source>
</evidence>
<dbReference type="STRING" id="1921764.BSR28_07975"/>
<evidence type="ECO:0000259" key="8">
    <source>
        <dbReference type="SMART" id="SM00893"/>
    </source>
</evidence>
<protein>
    <recommendedName>
        <fullName evidence="4">Electron transfer flavoprotein subunit beta</fullName>
    </recommendedName>
</protein>
<comment type="similarity">
    <text evidence="2">Belongs to the ETF beta-subunit/FixA family.</text>
</comment>
<gene>
    <name evidence="9" type="ORF">BSR29_06305</name>
</gene>
<dbReference type="RefSeq" id="WP_073709459.1">
    <property type="nucleotide sequence ID" value="NZ_MQSU01000004.1"/>
</dbReference>
<keyword evidence="6" id="KW-0249">Electron transport</keyword>
<dbReference type="GO" id="GO:0009055">
    <property type="term" value="F:electron transfer activity"/>
    <property type="evidence" value="ECO:0007669"/>
    <property type="project" value="InterPro"/>
</dbReference>
<dbReference type="InterPro" id="IPR033948">
    <property type="entry name" value="ETF_beta_N"/>
</dbReference>
<dbReference type="CDD" id="cd01714">
    <property type="entry name" value="ETF_beta"/>
    <property type="match status" value="1"/>
</dbReference>
<dbReference type="Proteomes" id="UP000186785">
    <property type="component" value="Unassembled WGS sequence"/>
</dbReference>
<organism evidence="9 10">
    <name type="scientific">Boudabousia liubingyangii</name>
    <dbReference type="NCBI Taxonomy" id="1921764"/>
    <lineage>
        <taxon>Bacteria</taxon>
        <taxon>Bacillati</taxon>
        <taxon>Actinomycetota</taxon>
        <taxon>Actinomycetes</taxon>
        <taxon>Actinomycetales</taxon>
        <taxon>Actinomycetaceae</taxon>
        <taxon>Boudabousia</taxon>
    </lineage>
</organism>
<proteinExistence type="inferred from homology"/>
<evidence type="ECO:0000256" key="6">
    <source>
        <dbReference type="ARBA" id="ARBA00022982"/>
    </source>
</evidence>
<dbReference type="AlphaFoldDB" id="A0A1Q5PKR8"/>
<comment type="function">
    <text evidence="7">The electron transfer flavoprotein serves as a specific electron acceptor for other dehydrogenases. It transfers the electrons to the main respiratory chain via ETF-ubiquinone oxidoreductase (ETF dehydrogenase).</text>
</comment>
<comment type="subunit">
    <text evidence="3">Heterodimer of an alpha and a beta subunit.</text>
</comment>
<dbReference type="OrthoDB" id="9804960at2"/>
<dbReference type="SMART" id="SM00893">
    <property type="entry name" value="ETF"/>
    <property type="match status" value="1"/>
</dbReference>
<sequence>MKIAVCVKHVPDVLSERRLEDGRLVRGEDDVLNELDENAIEAAVQIIEEQGSGEVVAFTMGPEDAAEALQRALQMGADRAVHISDERLSGADVFVTAQVLATAILAQEEAGPFDLVITGMASLDGMTSMLPAALSYYLGRPYVGLAREMEVQSDSVICEREADGYRGRYRLPLPAVVSVTDQLNDPRYPNFKAMAAARKKPLEEMDLEELAEAAEDAQIHGTAVSEVLAQLENRKESPQVQNAISADERQQGEVVRAIEGGAKKLAEFIKEASK</sequence>
<dbReference type="InterPro" id="IPR012255">
    <property type="entry name" value="ETF_b"/>
</dbReference>
<dbReference type="PIRSF" id="PIRSF000090">
    <property type="entry name" value="Beta-ETF"/>
    <property type="match status" value="1"/>
</dbReference>
<dbReference type="Gene3D" id="3.40.50.620">
    <property type="entry name" value="HUPs"/>
    <property type="match status" value="1"/>
</dbReference>
<dbReference type="InterPro" id="IPR014729">
    <property type="entry name" value="Rossmann-like_a/b/a_fold"/>
</dbReference>
<comment type="cofactor">
    <cofactor evidence="1">
        <name>FAD</name>
        <dbReference type="ChEBI" id="CHEBI:57692"/>
    </cofactor>
</comment>
<dbReference type="InterPro" id="IPR014730">
    <property type="entry name" value="ETF_a/b_N"/>
</dbReference>
<dbReference type="EMBL" id="MQSV01000004">
    <property type="protein sequence ID" value="OKL47226.1"/>
    <property type="molecule type" value="Genomic_DNA"/>
</dbReference>
<accession>A0A1Q5PKR8</accession>
<keyword evidence="5" id="KW-0813">Transport</keyword>
<dbReference type="GO" id="GO:0005829">
    <property type="term" value="C:cytosol"/>
    <property type="evidence" value="ECO:0007669"/>
    <property type="project" value="TreeGrafter"/>
</dbReference>
<dbReference type="PANTHER" id="PTHR21294:SF8">
    <property type="entry name" value="ELECTRON TRANSFER FLAVOPROTEIN SUBUNIT BETA"/>
    <property type="match status" value="1"/>
</dbReference>
<dbReference type="SUPFAM" id="SSF52402">
    <property type="entry name" value="Adenine nucleotide alpha hydrolases-like"/>
    <property type="match status" value="1"/>
</dbReference>
<evidence type="ECO:0000256" key="1">
    <source>
        <dbReference type="ARBA" id="ARBA00001974"/>
    </source>
</evidence>
<evidence type="ECO:0000313" key="9">
    <source>
        <dbReference type="EMBL" id="OKL47226.1"/>
    </source>
</evidence>
<feature type="domain" description="Electron transfer flavoprotein alpha/beta-subunit N-terminal" evidence="8">
    <location>
        <begin position="21"/>
        <end position="214"/>
    </location>
</feature>
<keyword evidence="10" id="KW-1185">Reference proteome</keyword>
<evidence type="ECO:0000256" key="5">
    <source>
        <dbReference type="ARBA" id="ARBA00022448"/>
    </source>
</evidence>
<evidence type="ECO:0000313" key="10">
    <source>
        <dbReference type="Proteomes" id="UP000186785"/>
    </source>
</evidence>
<name>A0A1Q5PKR8_9ACTO</name>
<dbReference type="Pfam" id="PF01012">
    <property type="entry name" value="ETF"/>
    <property type="match status" value="1"/>
</dbReference>
<comment type="caution">
    <text evidence="9">The sequence shown here is derived from an EMBL/GenBank/DDBJ whole genome shotgun (WGS) entry which is preliminary data.</text>
</comment>